<reference evidence="4" key="1">
    <citation type="submission" date="2019-06" db="EMBL/GenBank/DDBJ databases">
        <title>The complete genome of Emcibacter congregatus ZYLT.</title>
        <authorList>
            <person name="Zhao Z."/>
        </authorList>
    </citation>
    <scope>NUCLEOTIDE SEQUENCE [LARGE SCALE GENOMIC DNA]</scope>
    <source>
        <strain evidence="4">MCCC 1A06723</strain>
    </source>
</reference>
<feature type="domain" description="EF-hand" evidence="2">
    <location>
        <begin position="89"/>
        <end position="112"/>
    </location>
</feature>
<dbReference type="AlphaFoldDB" id="A0A501PL97"/>
<evidence type="ECO:0000313" key="4">
    <source>
        <dbReference type="Proteomes" id="UP000319148"/>
    </source>
</evidence>
<sequence>MIKRIMIVGLMAGVSPLTACADEETPAKGAKLDIRPYVEAIDANGDGYMSHAEWQKVGAPQSSFQMLDKDKDGNVTFEEMDSEAPPPGIDANKDGKLTLQEMLDFDKIMSEKMKNQAPPPPR</sequence>
<feature type="signal peptide" evidence="1">
    <location>
        <begin position="1"/>
        <end position="21"/>
    </location>
</feature>
<name>A0A501PL97_9PROT</name>
<evidence type="ECO:0000313" key="3">
    <source>
        <dbReference type="EMBL" id="TPD60621.1"/>
    </source>
</evidence>
<dbReference type="Proteomes" id="UP000319148">
    <property type="component" value="Unassembled WGS sequence"/>
</dbReference>
<dbReference type="PROSITE" id="PS50222">
    <property type="entry name" value="EF_HAND_2"/>
    <property type="match status" value="1"/>
</dbReference>
<keyword evidence="4" id="KW-1185">Reference proteome</keyword>
<dbReference type="SUPFAM" id="SSF47473">
    <property type="entry name" value="EF-hand"/>
    <property type="match status" value="1"/>
</dbReference>
<keyword evidence="1" id="KW-0732">Signal</keyword>
<dbReference type="GO" id="GO:0005509">
    <property type="term" value="F:calcium ion binding"/>
    <property type="evidence" value="ECO:0007669"/>
    <property type="project" value="InterPro"/>
</dbReference>
<accession>A0A501PL97</accession>
<comment type="caution">
    <text evidence="3">The sequence shown here is derived from an EMBL/GenBank/DDBJ whole genome shotgun (WGS) entry which is preliminary data.</text>
</comment>
<dbReference type="PROSITE" id="PS00018">
    <property type="entry name" value="EF_HAND_1"/>
    <property type="match status" value="1"/>
</dbReference>
<dbReference type="InterPro" id="IPR002048">
    <property type="entry name" value="EF_hand_dom"/>
</dbReference>
<dbReference type="Gene3D" id="1.10.238.10">
    <property type="entry name" value="EF-hand"/>
    <property type="match status" value="1"/>
</dbReference>
<evidence type="ECO:0000259" key="2">
    <source>
        <dbReference type="PROSITE" id="PS50222"/>
    </source>
</evidence>
<proteinExistence type="predicted"/>
<dbReference type="InterPro" id="IPR018247">
    <property type="entry name" value="EF_Hand_1_Ca_BS"/>
</dbReference>
<dbReference type="EMBL" id="VFIY01000006">
    <property type="protein sequence ID" value="TPD60621.1"/>
    <property type="molecule type" value="Genomic_DNA"/>
</dbReference>
<gene>
    <name evidence="3" type="ORF">FIV46_07790</name>
</gene>
<dbReference type="Pfam" id="PF13202">
    <property type="entry name" value="EF-hand_5"/>
    <property type="match status" value="3"/>
</dbReference>
<protein>
    <recommendedName>
        <fullName evidence="2">EF-hand domain-containing protein</fullName>
    </recommendedName>
</protein>
<feature type="chain" id="PRO_5021229613" description="EF-hand domain-containing protein" evidence="1">
    <location>
        <begin position="22"/>
        <end position="122"/>
    </location>
</feature>
<dbReference type="RefSeq" id="WP_139940175.1">
    <property type="nucleotide sequence ID" value="NZ_JBHSYP010000008.1"/>
</dbReference>
<organism evidence="3 4">
    <name type="scientific">Emcibacter nanhaiensis</name>
    <dbReference type="NCBI Taxonomy" id="1505037"/>
    <lineage>
        <taxon>Bacteria</taxon>
        <taxon>Pseudomonadati</taxon>
        <taxon>Pseudomonadota</taxon>
        <taxon>Alphaproteobacteria</taxon>
        <taxon>Emcibacterales</taxon>
        <taxon>Emcibacteraceae</taxon>
        <taxon>Emcibacter</taxon>
    </lineage>
</organism>
<evidence type="ECO:0000256" key="1">
    <source>
        <dbReference type="SAM" id="SignalP"/>
    </source>
</evidence>
<dbReference type="OrthoDB" id="113323at2"/>
<dbReference type="InterPro" id="IPR011992">
    <property type="entry name" value="EF-hand-dom_pair"/>
</dbReference>